<proteinExistence type="predicted"/>
<dbReference type="EMBL" id="CP053418">
    <property type="protein sequence ID" value="QJW84549.1"/>
    <property type="molecule type" value="Genomic_DNA"/>
</dbReference>
<feature type="compositionally biased region" description="Low complexity" evidence="3">
    <location>
        <begin position="154"/>
        <end position="166"/>
    </location>
</feature>
<evidence type="ECO:0000313" key="5">
    <source>
        <dbReference type="EMBL" id="QJW84549.1"/>
    </source>
</evidence>
<evidence type="ECO:0000256" key="2">
    <source>
        <dbReference type="PROSITE-ProRule" id="PRU00169"/>
    </source>
</evidence>
<dbReference type="PANTHER" id="PTHR44591:SF3">
    <property type="entry name" value="RESPONSE REGULATORY DOMAIN-CONTAINING PROTEIN"/>
    <property type="match status" value="1"/>
</dbReference>
<feature type="domain" description="Response regulatory" evidence="4">
    <location>
        <begin position="9"/>
        <end position="126"/>
    </location>
</feature>
<evidence type="ECO:0000256" key="3">
    <source>
        <dbReference type="SAM" id="MobiDB-lite"/>
    </source>
</evidence>
<dbReference type="SUPFAM" id="SSF52172">
    <property type="entry name" value="CheY-like"/>
    <property type="match status" value="1"/>
</dbReference>
<feature type="modified residue" description="4-aspartylphosphate" evidence="2">
    <location>
        <position position="58"/>
    </location>
</feature>
<accession>A0ABX6P3C3</accession>
<sequence>MPYTAIPANVLIVDDQPANLLALEAAPEPLHVNMVRAVSGPQALAALEQRDYAAVLLDVRMPGMDGFEVAREIRARPRTRFTPILFVTAGDDPDEAMMSAYALGAVDFWPSPCARRCCWPRSACSWSSIAARRSCARASAATSSAGSRPRRSATARCSSRSTKASA</sequence>
<evidence type="ECO:0000256" key="1">
    <source>
        <dbReference type="ARBA" id="ARBA00022553"/>
    </source>
</evidence>
<dbReference type="InterPro" id="IPR001789">
    <property type="entry name" value="Sig_transdc_resp-reg_receiver"/>
</dbReference>
<dbReference type="Gene3D" id="3.40.50.2300">
    <property type="match status" value="1"/>
</dbReference>
<evidence type="ECO:0000259" key="4">
    <source>
        <dbReference type="PROSITE" id="PS50110"/>
    </source>
</evidence>
<organism evidence="5 6">
    <name type="scientific">Ramlibacter terrae</name>
    <dbReference type="NCBI Taxonomy" id="2732511"/>
    <lineage>
        <taxon>Bacteria</taxon>
        <taxon>Pseudomonadati</taxon>
        <taxon>Pseudomonadota</taxon>
        <taxon>Betaproteobacteria</taxon>
        <taxon>Burkholderiales</taxon>
        <taxon>Comamonadaceae</taxon>
        <taxon>Ramlibacter</taxon>
    </lineage>
</organism>
<dbReference type="PANTHER" id="PTHR44591">
    <property type="entry name" value="STRESS RESPONSE REGULATOR PROTEIN 1"/>
    <property type="match status" value="1"/>
</dbReference>
<evidence type="ECO:0000313" key="6">
    <source>
        <dbReference type="Proteomes" id="UP000500826"/>
    </source>
</evidence>
<dbReference type="InterPro" id="IPR050595">
    <property type="entry name" value="Bact_response_regulator"/>
</dbReference>
<keyword evidence="6" id="KW-1185">Reference proteome</keyword>
<dbReference type="Proteomes" id="UP000500826">
    <property type="component" value="Chromosome"/>
</dbReference>
<dbReference type="PROSITE" id="PS50110">
    <property type="entry name" value="RESPONSE_REGULATORY"/>
    <property type="match status" value="1"/>
</dbReference>
<dbReference type="InterPro" id="IPR011006">
    <property type="entry name" value="CheY-like_superfamily"/>
</dbReference>
<reference evidence="5 6" key="2">
    <citation type="submission" date="2020-05" db="EMBL/GenBank/DDBJ databases">
        <authorList>
            <person name="Khan S.A."/>
            <person name="Jeon C.O."/>
            <person name="Chun B.H."/>
        </authorList>
    </citation>
    <scope>NUCLEOTIDE SEQUENCE [LARGE SCALE GENOMIC DNA]</scope>
    <source>
        <strain evidence="5 6">H242</strain>
    </source>
</reference>
<protein>
    <submittedName>
        <fullName evidence="5">Response regulator</fullName>
    </submittedName>
</protein>
<keyword evidence="1 2" id="KW-0597">Phosphoprotein</keyword>
<dbReference type="Pfam" id="PF00072">
    <property type="entry name" value="Response_reg"/>
    <property type="match status" value="1"/>
</dbReference>
<dbReference type="SMART" id="SM00448">
    <property type="entry name" value="REC"/>
    <property type="match status" value="1"/>
</dbReference>
<feature type="region of interest" description="Disordered" evidence="3">
    <location>
        <begin position="140"/>
        <end position="166"/>
    </location>
</feature>
<gene>
    <name evidence="5" type="ORF">HK414_15210</name>
</gene>
<reference evidence="5 6" key="1">
    <citation type="submission" date="2020-05" db="EMBL/GenBank/DDBJ databases">
        <title>Ramlibacter rhizophilus sp. nov., isolated from rhizosphere soil of national flower Mugunghwa from South Korea.</title>
        <authorList>
            <person name="Zheng-Fei Y."/>
            <person name="Huan T."/>
        </authorList>
    </citation>
    <scope>NUCLEOTIDE SEQUENCE [LARGE SCALE GENOMIC DNA]</scope>
    <source>
        <strain evidence="5 6">H242</strain>
    </source>
</reference>
<name>A0ABX6P3C3_9BURK</name>